<dbReference type="AlphaFoldDB" id="A0AAF0DLP1"/>
<feature type="region of interest" description="Disordered" evidence="1">
    <location>
        <begin position="459"/>
        <end position="485"/>
    </location>
</feature>
<evidence type="ECO:0000313" key="3">
    <source>
        <dbReference type="EMBL" id="WEW59060.1"/>
    </source>
</evidence>
<organism evidence="3 4">
    <name type="scientific">Emydomyces testavorans</name>
    <dbReference type="NCBI Taxonomy" id="2070801"/>
    <lineage>
        <taxon>Eukaryota</taxon>
        <taxon>Fungi</taxon>
        <taxon>Dikarya</taxon>
        <taxon>Ascomycota</taxon>
        <taxon>Pezizomycotina</taxon>
        <taxon>Eurotiomycetes</taxon>
        <taxon>Eurotiomycetidae</taxon>
        <taxon>Onygenales</taxon>
        <taxon>Nannizziopsiaceae</taxon>
        <taxon>Emydomyces</taxon>
    </lineage>
</organism>
<keyword evidence="4" id="KW-1185">Reference proteome</keyword>
<reference evidence="3" key="1">
    <citation type="submission" date="2023-03" db="EMBL/GenBank/DDBJ databases">
        <title>Emydomyces testavorans Genome Sequence.</title>
        <authorList>
            <person name="Hoyer L."/>
        </authorList>
    </citation>
    <scope>NUCLEOTIDE SEQUENCE</scope>
    <source>
        <strain evidence="3">16-2883</strain>
    </source>
</reference>
<sequence length="485" mass="53390">MKPKLEDEKFQFIEQWLEGVSAETSVTTQGATKRQRRQQQQQQQQQHLQPAHSFDIQPSTINSRRVEQSKKMAGKKRAQPPQADAPPAAKRRATPTSRRGTRGRQPIATTSVHFPEAETQAEGSYTTHHSHSASISTRRQREVLGFARPRVHFLPLESKNKPDAVTKLFSELIDRLEDAVPHTLRAQVKTLENGGSVRVRDVGKEDAQLWTHIRDSTSKANKTLAIIRDESGWINVARPLLEVAMSSGNGDLFEVMDVTTVSVGPASLIPVFRGEPVAFKKVDFAIVFSGDEPELGRLYTRVTQRHDAVQLSQTEDPGIGHFCQFAAIEVKSPDGSYYGASVQLAIWLAAGLEKTRQLKELATASETAPTTTETPLLPYVGIAVVGHVWNLHLASKTADGTVEIYGPLVMGDATTTRGTFRIVAALNHIRAWGESTYYPWLMNEILLPLAGETEFEAAGALAAGPEQDVGEHETAETEGKGKERV</sequence>
<proteinExistence type="predicted"/>
<gene>
    <name evidence="3" type="ORF">PRK78_004528</name>
</gene>
<evidence type="ECO:0000256" key="1">
    <source>
        <dbReference type="SAM" id="MobiDB-lite"/>
    </source>
</evidence>
<feature type="compositionally biased region" description="Basic and acidic residues" evidence="1">
    <location>
        <begin position="469"/>
        <end position="485"/>
    </location>
</feature>
<dbReference type="Pfam" id="PF20516">
    <property type="entry name" value="PDDEXK_12"/>
    <property type="match status" value="1"/>
</dbReference>
<feature type="domain" description="PD-(D/E)XK nuclease-like" evidence="2">
    <location>
        <begin position="205"/>
        <end position="437"/>
    </location>
</feature>
<dbReference type="EMBL" id="CP120628">
    <property type="protein sequence ID" value="WEW59060.1"/>
    <property type="molecule type" value="Genomic_DNA"/>
</dbReference>
<protein>
    <recommendedName>
        <fullName evidence="2">PD-(D/E)XK nuclease-like domain-containing protein</fullName>
    </recommendedName>
</protein>
<feature type="compositionally biased region" description="Low complexity" evidence="1">
    <location>
        <begin position="124"/>
        <end position="137"/>
    </location>
</feature>
<name>A0AAF0DLP1_9EURO</name>
<dbReference type="InterPro" id="IPR046797">
    <property type="entry name" value="PDDEXK_12"/>
</dbReference>
<dbReference type="Proteomes" id="UP001219355">
    <property type="component" value="Chromosome 2"/>
</dbReference>
<evidence type="ECO:0000313" key="4">
    <source>
        <dbReference type="Proteomes" id="UP001219355"/>
    </source>
</evidence>
<feature type="compositionally biased region" description="Polar residues" evidence="1">
    <location>
        <begin position="22"/>
        <end position="32"/>
    </location>
</feature>
<accession>A0AAF0DLP1</accession>
<feature type="region of interest" description="Disordered" evidence="1">
    <location>
        <begin position="17"/>
        <end position="139"/>
    </location>
</feature>
<feature type="compositionally biased region" description="Low complexity" evidence="1">
    <location>
        <begin position="79"/>
        <end position="98"/>
    </location>
</feature>
<evidence type="ECO:0000259" key="2">
    <source>
        <dbReference type="Pfam" id="PF20516"/>
    </source>
</evidence>